<dbReference type="CDD" id="cd04301">
    <property type="entry name" value="NAT_SF"/>
    <property type="match status" value="1"/>
</dbReference>
<organism evidence="4 5">
    <name type="scientific">Archangium lansingense</name>
    <dbReference type="NCBI Taxonomy" id="2995310"/>
    <lineage>
        <taxon>Bacteria</taxon>
        <taxon>Pseudomonadati</taxon>
        <taxon>Myxococcota</taxon>
        <taxon>Myxococcia</taxon>
        <taxon>Myxococcales</taxon>
        <taxon>Cystobacterineae</taxon>
        <taxon>Archangiaceae</taxon>
        <taxon>Archangium</taxon>
    </lineage>
</organism>
<dbReference type="Proteomes" id="UP001207654">
    <property type="component" value="Unassembled WGS sequence"/>
</dbReference>
<dbReference type="PANTHER" id="PTHR43877">
    <property type="entry name" value="AMINOALKYLPHOSPHONATE N-ACETYLTRANSFERASE-RELATED-RELATED"/>
    <property type="match status" value="1"/>
</dbReference>
<reference evidence="4 5" key="1">
    <citation type="submission" date="2022-11" db="EMBL/GenBank/DDBJ databases">
        <title>Minimal conservation of predation-associated metabolite biosynthetic gene clusters underscores biosynthetic potential of Myxococcota including descriptions for ten novel species: Archangium lansinium sp. nov., Myxococcus landrumus sp. nov., Nannocystis bai.</title>
        <authorList>
            <person name="Ahearne A."/>
            <person name="Stevens C."/>
            <person name="Phillips K."/>
        </authorList>
    </citation>
    <scope>NUCLEOTIDE SEQUENCE [LARGE SCALE GENOMIC DNA]</scope>
    <source>
        <strain evidence="4 5">MIWBW</strain>
    </source>
</reference>
<dbReference type="InterPro" id="IPR000182">
    <property type="entry name" value="GNAT_dom"/>
</dbReference>
<proteinExistence type="predicted"/>
<comment type="caution">
    <text evidence="4">The sequence shown here is derived from an EMBL/GenBank/DDBJ whole genome shotgun (WGS) entry which is preliminary data.</text>
</comment>
<dbReference type="RefSeq" id="WP_267537619.1">
    <property type="nucleotide sequence ID" value="NZ_JAPNKA010000001.1"/>
</dbReference>
<evidence type="ECO:0000256" key="1">
    <source>
        <dbReference type="ARBA" id="ARBA00022679"/>
    </source>
</evidence>
<accession>A0ABT4ACA6</accession>
<dbReference type="EMBL" id="JAPNKA010000001">
    <property type="protein sequence ID" value="MCY1078859.1"/>
    <property type="molecule type" value="Genomic_DNA"/>
</dbReference>
<feature type="domain" description="N-acetyltransferase" evidence="3">
    <location>
        <begin position="165"/>
        <end position="306"/>
    </location>
</feature>
<evidence type="ECO:0000313" key="5">
    <source>
        <dbReference type="Proteomes" id="UP001207654"/>
    </source>
</evidence>
<keyword evidence="1" id="KW-0808">Transferase</keyword>
<protein>
    <submittedName>
        <fullName evidence="4">GNAT family N-acetyltransferase</fullName>
    </submittedName>
</protein>
<dbReference type="SUPFAM" id="SSF55729">
    <property type="entry name" value="Acyl-CoA N-acyltransferases (Nat)"/>
    <property type="match status" value="2"/>
</dbReference>
<dbReference type="InterPro" id="IPR016181">
    <property type="entry name" value="Acyl_CoA_acyltransferase"/>
</dbReference>
<dbReference type="Pfam" id="PF00583">
    <property type="entry name" value="Acetyltransf_1"/>
    <property type="match status" value="1"/>
</dbReference>
<evidence type="ECO:0000256" key="2">
    <source>
        <dbReference type="ARBA" id="ARBA00023315"/>
    </source>
</evidence>
<name>A0ABT4ACA6_9BACT</name>
<evidence type="ECO:0000313" key="4">
    <source>
        <dbReference type="EMBL" id="MCY1078859.1"/>
    </source>
</evidence>
<sequence>MAALRSEAKEFTLRPVAREQVATVLAPFLARLNREPERHIGYCDDTPEMMVDTLARLSPVPVDTFRLAFEGERLVGAFGFDTDARMGRAWLFGPQVEHEAWHAVADALFAAVCPLLPEHVRELELYYDVRNTRCHEAAVRWGFASAGESYVLRFERSGMTEVPHETAESLTPAHHDALKVLHHELWPVSWLTGEQLLEKQDEHHRLLVLTDGPELLGYVFAKVQPEFGEGFIEHVAIAERARGRGLGRKLVAAALRWMFSWDEVKVTHLVARAENEPAVRLYRGLGYQVLHLMRAARRPWPRREVQPPLK</sequence>
<evidence type="ECO:0000259" key="3">
    <source>
        <dbReference type="PROSITE" id="PS51186"/>
    </source>
</evidence>
<keyword evidence="5" id="KW-1185">Reference proteome</keyword>
<gene>
    <name evidence="4" type="ORF">OV287_30795</name>
</gene>
<dbReference type="PROSITE" id="PS51186">
    <property type="entry name" value="GNAT"/>
    <property type="match status" value="1"/>
</dbReference>
<keyword evidence="2" id="KW-0012">Acyltransferase</keyword>
<dbReference type="Gene3D" id="3.40.630.30">
    <property type="match status" value="1"/>
</dbReference>
<dbReference type="InterPro" id="IPR050832">
    <property type="entry name" value="Bact_Acetyltransf"/>
</dbReference>